<proteinExistence type="predicted"/>
<keyword evidence="1" id="KW-0472">Membrane</keyword>
<evidence type="ECO:0000256" key="1">
    <source>
        <dbReference type="SAM" id="Phobius"/>
    </source>
</evidence>
<feature type="domain" description="SAF" evidence="2">
    <location>
        <begin position="53"/>
        <end position="116"/>
    </location>
</feature>
<dbReference type="STRING" id="2074.BG845_03588"/>
<dbReference type="Proteomes" id="UP000194360">
    <property type="component" value="Unassembled WGS sequence"/>
</dbReference>
<dbReference type="OrthoDB" id="3576063at2"/>
<keyword evidence="4" id="KW-1185">Reference proteome</keyword>
<evidence type="ECO:0000259" key="2">
    <source>
        <dbReference type="SMART" id="SM00858"/>
    </source>
</evidence>
<evidence type="ECO:0000313" key="3">
    <source>
        <dbReference type="EMBL" id="OSY39314.1"/>
    </source>
</evidence>
<keyword evidence="1" id="KW-1133">Transmembrane helix</keyword>
<dbReference type="SMART" id="SM00858">
    <property type="entry name" value="SAF"/>
    <property type="match status" value="1"/>
</dbReference>
<organism evidence="3 4">
    <name type="scientific">Pseudonocardia autotrophica</name>
    <name type="common">Amycolata autotrophica</name>
    <name type="synonym">Nocardia autotrophica</name>
    <dbReference type="NCBI Taxonomy" id="2074"/>
    <lineage>
        <taxon>Bacteria</taxon>
        <taxon>Bacillati</taxon>
        <taxon>Actinomycetota</taxon>
        <taxon>Actinomycetes</taxon>
        <taxon>Pseudonocardiales</taxon>
        <taxon>Pseudonocardiaceae</taxon>
        <taxon>Pseudonocardia</taxon>
    </lineage>
</organism>
<reference evidence="3 4" key="1">
    <citation type="submission" date="2016-09" db="EMBL/GenBank/DDBJ databases">
        <title>Pseudonocardia autotrophica DSM535, a candidate organism with high potential of specific P450 cytochromes.</title>
        <authorList>
            <person name="Grumaz C."/>
            <person name="Vainshtein Y."/>
            <person name="Kirstahler P."/>
            <person name="Sohn K."/>
        </authorList>
    </citation>
    <scope>NUCLEOTIDE SEQUENCE [LARGE SCALE GENOMIC DNA]</scope>
    <source>
        <strain evidence="3 4">DSM 535</strain>
    </source>
</reference>
<sequence>MTTTLPRTAERPDPAPRPLRRRRSSRLLLLAVVLAVAGAFLAAYAYRGAVVRDGVVAMARPVPFGAVVQIADLREVQLPSDAGLTTVAWRDVGTVVGMLAATDLRAGQTITADSVTGDRSPAPGEAVVGLSVEAGRVPSSPLAARDQVLVITGGGSPPRRATIVRAGEADVTGRRSIDVLVPQADAEELALASVEDRIAVVLVGRG</sequence>
<name>A0A1Y2MVU5_PSEAH</name>
<dbReference type="EMBL" id="MIGB01000018">
    <property type="protein sequence ID" value="OSY39314.1"/>
    <property type="molecule type" value="Genomic_DNA"/>
</dbReference>
<dbReference type="InterPro" id="IPR013974">
    <property type="entry name" value="SAF"/>
</dbReference>
<dbReference type="CDD" id="cd11614">
    <property type="entry name" value="SAF_CpaB_FlgA_like"/>
    <property type="match status" value="1"/>
</dbReference>
<protein>
    <recommendedName>
        <fullName evidence="2">SAF domain-containing protein</fullName>
    </recommendedName>
</protein>
<dbReference type="Pfam" id="PF08666">
    <property type="entry name" value="SAF"/>
    <property type="match status" value="1"/>
</dbReference>
<comment type="caution">
    <text evidence="3">The sequence shown here is derived from an EMBL/GenBank/DDBJ whole genome shotgun (WGS) entry which is preliminary data.</text>
</comment>
<feature type="transmembrane region" description="Helical" evidence="1">
    <location>
        <begin position="27"/>
        <end position="46"/>
    </location>
</feature>
<dbReference type="AlphaFoldDB" id="A0A1Y2MVU5"/>
<keyword evidence="1" id="KW-0812">Transmembrane</keyword>
<evidence type="ECO:0000313" key="4">
    <source>
        <dbReference type="Proteomes" id="UP000194360"/>
    </source>
</evidence>
<gene>
    <name evidence="3" type="ORF">BG845_03588</name>
</gene>
<accession>A0A1Y2MVU5</accession>